<gene>
    <name evidence="2" type="ORF">SAMN05192570_0031</name>
</gene>
<dbReference type="AlphaFoldDB" id="A0A1I6TGG8"/>
<accession>A0A1I6TGG8</accession>
<feature type="compositionally biased region" description="Pro residues" evidence="1">
    <location>
        <begin position="1"/>
        <end position="23"/>
    </location>
</feature>
<protein>
    <submittedName>
        <fullName evidence="2">Uncharacterized protein</fullName>
    </submittedName>
</protein>
<keyword evidence="3" id="KW-1185">Reference proteome</keyword>
<evidence type="ECO:0000313" key="2">
    <source>
        <dbReference type="EMBL" id="SFS88275.1"/>
    </source>
</evidence>
<feature type="region of interest" description="Disordered" evidence="1">
    <location>
        <begin position="1"/>
        <end position="29"/>
    </location>
</feature>
<reference evidence="3" key="1">
    <citation type="submission" date="2016-10" db="EMBL/GenBank/DDBJ databases">
        <authorList>
            <person name="Varghese N."/>
            <person name="Submissions S."/>
        </authorList>
    </citation>
    <scope>NUCLEOTIDE SEQUENCE [LARGE SCALE GENOMIC DNA]</scope>
    <source>
        <strain evidence="3">CGMCC 1.10683</strain>
    </source>
</reference>
<dbReference type="RefSeq" id="WP_177221911.1">
    <property type="nucleotide sequence ID" value="NZ_FOZV01000010.1"/>
</dbReference>
<dbReference type="EMBL" id="FOZV01000010">
    <property type="protein sequence ID" value="SFS88275.1"/>
    <property type="molecule type" value="Genomic_DNA"/>
</dbReference>
<evidence type="ECO:0000256" key="1">
    <source>
        <dbReference type="SAM" id="MobiDB-lite"/>
    </source>
</evidence>
<dbReference type="STRING" id="871741.SAMN05192570_0031"/>
<sequence>MDKAPIPAPETPPAPEPVAPAPVAPKAKSEKALRLAAALRANLRRRKIAARPARQSN</sequence>
<evidence type="ECO:0000313" key="3">
    <source>
        <dbReference type="Proteomes" id="UP000198788"/>
    </source>
</evidence>
<dbReference type="Proteomes" id="UP000198788">
    <property type="component" value="Unassembled WGS sequence"/>
</dbReference>
<proteinExistence type="predicted"/>
<organism evidence="2 3">
    <name type="scientific">Brevundimonas viscosa</name>
    <dbReference type="NCBI Taxonomy" id="871741"/>
    <lineage>
        <taxon>Bacteria</taxon>
        <taxon>Pseudomonadati</taxon>
        <taxon>Pseudomonadota</taxon>
        <taxon>Alphaproteobacteria</taxon>
        <taxon>Caulobacterales</taxon>
        <taxon>Caulobacteraceae</taxon>
        <taxon>Brevundimonas</taxon>
    </lineage>
</organism>
<name>A0A1I6TGG8_9CAUL</name>